<dbReference type="HOGENOM" id="CLU_173512_0_0_1"/>
<protein>
    <submittedName>
        <fullName evidence="2">Uncharacterized protein</fullName>
    </submittedName>
</protein>
<dbReference type="OrthoDB" id="5555533at2759"/>
<dbReference type="PANTHER" id="PTHR28230:SF1">
    <property type="entry name" value="MITOCHONDRIAL IMPORT PROTEIN 2"/>
    <property type="match status" value="1"/>
</dbReference>
<keyword evidence="3" id="KW-1185">Reference proteome</keyword>
<proteinExistence type="predicted"/>
<name>G4TA78_SERID</name>
<feature type="region of interest" description="Disordered" evidence="1">
    <location>
        <begin position="1"/>
        <end position="41"/>
    </location>
</feature>
<dbReference type="Pfam" id="PF19117">
    <property type="entry name" value="Mim2"/>
    <property type="match status" value="1"/>
</dbReference>
<dbReference type="EMBL" id="CAFZ01000028">
    <property type="protein sequence ID" value="CCA68216.1"/>
    <property type="molecule type" value="Genomic_DNA"/>
</dbReference>
<evidence type="ECO:0000256" key="1">
    <source>
        <dbReference type="SAM" id="MobiDB-lite"/>
    </source>
</evidence>
<reference evidence="2 3" key="1">
    <citation type="journal article" date="2011" name="PLoS Pathog.">
        <title>Endophytic Life Strategies Decoded by Genome and Transcriptome Analyses of the Mutualistic Root Symbiont Piriformospora indica.</title>
        <authorList>
            <person name="Zuccaro A."/>
            <person name="Lahrmann U."/>
            <person name="Guldener U."/>
            <person name="Langen G."/>
            <person name="Pfiffi S."/>
            <person name="Biedenkopf D."/>
            <person name="Wong P."/>
            <person name="Samans B."/>
            <person name="Grimm C."/>
            <person name="Basiewicz M."/>
            <person name="Murat C."/>
            <person name="Martin F."/>
            <person name="Kogel K.H."/>
        </authorList>
    </citation>
    <scope>NUCLEOTIDE SEQUENCE [LARGE SCALE GENOMIC DNA]</scope>
    <source>
        <strain evidence="2 3">DSM 11827</strain>
    </source>
</reference>
<gene>
    <name evidence="2" type="ORF">PIIN_02082</name>
</gene>
<accession>G4TA78</accession>
<dbReference type="PANTHER" id="PTHR28230">
    <property type="entry name" value="CHROMOSOME 1, WHOLE GENOME SHOTGUN SEQUENCE"/>
    <property type="match status" value="1"/>
</dbReference>
<dbReference type="InterPro" id="IPR037652">
    <property type="entry name" value="Mim2"/>
</dbReference>
<dbReference type="AlphaFoldDB" id="G4TA78"/>
<dbReference type="InParanoid" id="G4TA78"/>
<evidence type="ECO:0000313" key="2">
    <source>
        <dbReference type="EMBL" id="CCA68216.1"/>
    </source>
</evidence>
<dbReference type="GO" id="GO:0045040">
    <property type="term" value="P:protein insertion into mitochondrial outer membrane"/>
    <property type="evidence" value="ECO:0007669"/>
    <property type="project" value="InterPro"/>
</dbReference>
<dbReference type="GO" id="GO:0070096">
    <property type="term" value="P:mitochondrial outer membrane translocase complex assembly"/>
    <property type="evidence" value="ECO:0007669"/>
    <property type="project" value="InterPro"/>
</dbReference>
<feature type="compositionally biased region" description="Polar residues" evidence="1">
    <location>
        <begin position="30"/>
        <end position="39"/>
    </location>
</feature>
<dbReference type="GO" id="GO:0005741">
    <property type="term" value="C:mitochondrial outer membrane"/>
    <property type="evidence" value="ECO:0007669"/>
    <property type="project" value="TreeGrafter"/>
</dbReference>
<dbReference type="STRING" id="1109443.G4TA78"/>
<evidence type="ECO:0000313" key="3">
    <source>
        <dbReference type="Proteomes" id="UP000007148"/>
    </source>
</evidence>
<sequence>MSFNRRRAPSLTSDDATSSESYEDDGVSDYTETTDSSNGDFRRALEKRRRQRLQQEWDESMEQLQLIFVVVLMPWFGKFWGRKWAHALHTRYLRVGLGKPFFYL</sequence>
<dbReference type="eggNOG" id="ENOG502SBHE">
    <property type="taxonomic scope" value="Eukaryota"/>
</dbReference>
<dbReference type="Proteomes" id="UP000007148">
    <property type="component" value="Unassembled WGS sequence"/>
</dbReference>
<comment type="caution">
    <text evidence="2">The sequence shown here is derived from an EMBL/GenBank/DDBJ whole genome shotgun (WGS) entry which is preliminary data.</text>
</comment>
<feature type="compositionally biased region" description="Polar residues" evidence="1">
    <location>
        <begin position="10"/>
        <end position="20"/>
    </location>
</feature>
<organism evidence="2 3">
    <name type="scientific">Serendipita indica (strain DSM 11827)</name>
    <name type="common">Root endophyte fungus</name>
    <name type="synonym">Piriformospora indica</name>
    <dbReference type="NCBI Taxonomy" id="1109443"/>
    <lineage>
        <taxon>Eukaryota</taxon>
        <taxon>Fungi</taxon>
        <taxon>Dikarya</taxon>
        <taxon>Basidiomycota</taxon>
        <taxon>Agaricomycotina</taxon>
        <taxon>Agaricomycetes</taxon>
        <taxon>Sebacinales</taxon>
        <taxon>Serendipitaceae</taxon>
        <taxon>Serendipita</taxon>
    </lineage>
</organism>